<dbReference type="Gene3D" id="2.40.50.140">
    <property type="entry name" value="Nucleic acid-binding proteins"/>
    <property type="match status" value="2"/>
</dbReference>
<comment type="caution">
    <text evidence="8">The sequence shown here is derived from an EMBL/GenBank/DDBJ whole genome shotgun (WGS) entry which is preliminary data.</text>
</comment>
<dbReference type="CDD" id="cd04476">
    <property type="entry name" value="RPA1_DBD_C"/>
    <property type="match status" value="1"/>
</dbReference>
<feature type="domain" description="Replication factor A C-terminal" evidence="7">
    <location>
        <begin position="246"/>
        <end position="340"/>
    </location>
</feature>
<accession>A0A8X7Q307</accession>
<comment type="similarity">
    <text evidence="1">Belongs to the replication factor A protein 1 family.</text>
</comment>
<evidence type="ECO:0000256" key="1">
    <source>
        <dbReference type="ARBA" id="ARBA00005690"/>
    </source>
</evidence>
<sequence>MLLIDEQETAIQGFIPAGLAPTYVPHLKAGSVYRLNKFYGSKNKVQYSVADHSVTISFGWNSVLSVLTDSPVPFHEDRFRFRSHEEFEANCDLKGGLYDYLGHMKLVNGQPLTDCPMLDEVEIAKKQHLMVHVQIHGGPLVKLYIWDKAAADFCQKYKSYGRTPSAILVTTLNPKRIGGTFALTTMSSSRVFMDTDVQPTRDYLSWLASNSDIALKIDAEIVTKPEAVTIAELFTYIKKENANVAWFECTATIDHVVSGAAWYYISCGVCHTKATKGPKSLMCKKCGKAEIAGVPEYLTKISVYDKSDQAVFVILGDAGFQLTGHHASELVANHFESNENIGDDQIMPVPQALTDTSGQTHKFLVKVSKHNLQGLTQSITVSKVLPPEAPEDNANTPNSAEILDPVGEETGASMNIGDSSTEGIKRSTDNVQPEAVKRARSG</sequence>
<dbReference type="Pfam" id="PF08646">
    <property type="entry name" value="Rep_fac-A_C"/>
    <property type="match status" value="1"/>
</dbReference>
<dbReference type="GO" id="GO:0003677">
    <property type="term" value="F:DNA binding"/>
    <property type="evidence" value="ECO:0007669"/>
    <property type="project" value="UniProtKB-KW"/>
</dbReference>
<evidence type="ECO:0000256" key="6">
    <source>
        <dbReference type="SAM" id="MobiDB-lite"/>
    </source>
</evidence>
<dbReference type="SUPFAM" id="SSF50249">
    <property type="entry name" value="Nucleic acid-binding proteins"/>
    <property type="match status" value="1"/>
</dbReference>
<keyword evidence="9" id="KW-1185">Reference proteome</keyword>
<name>A0A8X7Q307_BRACI</name>
<evidence type="ECO:0000313" key="8">
    <source>
        <dbReference type="EMBL" id="KAG2262088.1"/>
    </source>
</evidence>
<dbReference type="CDD" id="cd04480">
    <property type="entry name" value="RPA1_DBD_A_like"/>
    <property type="match status" value="1"/>
</dbReference>
<keyword evidence="2" id="KW-0479">Metal-binding</keyword>
<feature type="region of interest" description="Disordered" evidence="6">
    <location>
        <begin position="386"/>
        <end position="442"/>
    </location>
</feature>
<evidence type="ECO:0000259" key="7">
    <source>
        <dbReference type="Pfam" id="PF08646"/>
    </source>
</evidence>
<evidence type="ECO:0000256" key="4">
    <source>
        <dbReference type="ARBA" id="ARBA00022833"/>
    </source>
</evidence>
<keyword evidence="5" id="KW-0238">DNA-binding</keyword>
<dbReference type="Proteomes" id="UP000886595">
    <property type="component" value="Unassembled WGS sequence"/>
</dbReference>
<proteinExistence type="inferred from homology"/>
<keyword evidence="4" id="KW-0862">Zinc</keyword>
<dbReference type="EMBL" id="JAAMPC010000014">
    <property type="protein sequence ID" value="KAG2262088.1"/>
    <property type="molecule type" value="Genomic_DNA"/>
</dbReference>
<evidence type="ECO:0000313" key="9">
    <source>
        <dbReference type="Proteomes" id="UP000886595"/>
    </source>
</evidence>
<dbReference type="PANTHER" id="PTHR47165:SF4">
    <property type="entry name" value="OS03G0429900 PROTEIN"/>
    <property type="match status" value="1"/>
</dbReference>
<organism evidence="8 9">
    <name type="scientific">Brassica carinata</name>
    <name type="common">Ethiopian mustard</name>
    <name type="synonym">Abyssinian cabbage</name>
    <dbReference type="NCBI Taxonomy" id="52824"/>
    <lineage>
        <taxon>Eukaryota</taxon>
        <taxon>Viridiplantae</taxon>
        <taxon>Streptophyta</taxon>
        <taxon>Embryophyta</taxon>
        <taxon>Tracheophyta</taxon>
        <taxon>Spermatophyta</taxon>
        <taxon>Magnoliopsida</taxon>
        <taxon>eudicotyledons</taxon>
        <taxon>Gunneridae</taxon>
        <taxon>Pentapetalae</taxon>
        <taxon>rosids</taxon>
        <taxon>malvids</taxon>
        <taxon>Brassicales</taxon>
        <taxon>Brassicaceae</taxon>
        <taxon>Brassiceae</taxon>
        <taxon>Brassica</taxon>
    </lineage>
</organism>
<evidence type="ECO:0000256" key="5">
    <source>
        <dbReference type="ARBA" id="ARBA00023125"/>
    </source>
</evidence>
<dbReference type="AlphaFoldDB" id="A0A8X7Q307"/>
<evidence type="ECO:0000256" key="2">
    <source>
        <dbReference type="ARBA" id="ARBA00022723"/>
    </source>
</evidence>
<keyword evidence="3" id="KW-0863">Zinc-finger</keyword>
<evidence type="ECO:0000256" key="3">
    <source>
        <dbReference type="ARBA" id="ARBA00022771"/>
    </source>
</evidence>
<gene>
    <name evidence="8" type="ORF">Bca52824_069167</name>
</gene>
<dbReference type="InterPro" id="IPR013955">
    <property type="entry name" value="Rep_factor-A_C"/>
</dbReference>
<dbReference type="InterPro" id="IPR047192">
    <property type="entry name" value="Euk_RPA1_DBD_C"/>
</dbReference>
<dbReference type="InterPro" id="IPR012340">
    <property type="entry name" value="NA-bd_OB-fold"/>
</dbReference>
<dbReference type="GO" id="GO:0008270">
    <property type="term" value="F:zinc ion binding"/>
    <property type="evidence" value="ECO:0007669"/>
    <property type="project" value="UniProtKB-KW"/>
</dbReference>
<protein>
    <recommendedName>
        <fullName evidence="7">Replication factor A C-terminal domain-containing protein</fullName>
    </recommendedName>
</protein>
<reference evidence="8 9" key="1">
    <citation type="submission" date="2020-02" db="EMBL/GenBank/DDBJ databases">
        <authorList>
            <person name="Ma Q."/>
            <person name="Huang Y."/>
            <person name="Song X."/>
            <person name="Pei D."/>
        </authorList>
    </citation>
    <scope>NUCLEOTIDE SEQUENCE [LARGE SCALE GENOMIC DNA]</scope>
    <source>
        <strain evidence="8">Sxm20200214</strain>
        <tissue evidence="8">Leaf</tissue>
    </source>
</reference>
<feature type="compositionally biased region" description="Polar residues" evidence="6">
    <location>
        <begin position="412"/>
        <end position="422"/>
    </location>
</feature>
<dbReference type="PANTHER" id="PTHR47165">
    <property type="entry name" value="OS03G0429900 PROTEIN"/>
    <property type="match status" value="1"/>
</dbReference>